<gene>
    <name evidence="6" type="ORF">BDN70DRAFT_878973</name>
</gene>
<keyword evidence="4" id="KW-0472">Membrane</keyword>
<dbReference type="SMART" id="SM00326">
    <property type="entry name" value="SH3"/>
    <property type="match status" value="1"/>
</dbReference>
<reference evidence="6" key="1">
    <citation type="submission" date="2020-11" db="EMBL/GenBank/DDBJ databases">
        <authorList>
            <consortium name="DOE Joint Genome Institute"/>
            <person name="Ahrendt S."/>
            <person name="Riley R."/>
            <person name="Andreopoulos W."/>
            <person name="Labutti K."/>
            <person name="Pangilinan J."/>
            <person name="Ruiz-Duenas F.J."/>
            <person name="Barrasa J.M."/>
            <person name="Sanchez-Garcia M."/>
            <person name="Camarero S."/>
            <person name="Miyauchi S."/>
            <person name="Serrano A."/>
            <person name="Linde D."/>
            <person name="Babiker R."/>
            <person name="Drula E."/>
            <person name="Ayuso-Fernandez I."/>
            <person name="Pacheco R."/>
            <person name="Padilla G."/>
            <person name="Ferreira P."/>
            <person name="Barriuso J."/>
            <person name="Kellner H."/>
            <person name="Castanera R."/>
            <person name="Alfaro M."/>
            <person name="Ramirez L."/>
            <person name="Pisabarro A.G."/>
            <person name="Kuo A."/>
            <person name="Tritt A."/>
            <person name="Lipzen A."/>
            <person name="He G."/>
            <person name="Yan M."/>
            <person name="Ng V."/>
            <person name="Cullen D."/>
            <person name="Martin F."/>
            <person name="Rosso M.-N."/>
            <person name="Henrissat B."/>
            <person name="Hibbett D."/>
            <person name="Martinez A.T."/>
            <person name="Grigoriev I.V."/>
        </authorList>
    </citation>
    <scope>NUCLEOTIDE SEQUENCE</scope>
    <source>
        <strain evidence="6">CIRM-BRFM 674</strain>
    </source>
</reference>
<feature type="domain" description="SH3" evidence="5">
    <location>
        <begin position="270"/>
        <end position="330"/>
    </location>
</feature>
<dbReference type="OrthoDB" id="5340910at2759"/>
<evidence type="ECO:0000256" key="1">
    <source>
        <dbReference type="ARBA" id="ARBA00022443"/>
    </source>
</evidence>
<feature type="compositionally biased region" description="Polar residues" evidence="3">
    <location>
        <begin position="119"/>
        <end position="136"/>
    </location>
</feature>
<dbReference type="EMBL" id="MU155216">
    <property type="protein sequence ID" value="KAF9479295.1"/>
    <property type="molecule type" value="Genomic_DNA"/>
</dbReference>
<evidence type="ECO:0000256" key="2">
    <source>
        <dbReference type="PROSITE-ProRule" id="PRU00192"/>
    </source>
</evidence>
<feature type="region of interest" description="Disordered" evidence="3">
    <location>
        <begin position="113"/>
        <end position="136"/>
    </location>
</feature>
<evidence type="ECO:0000256" key="3">
    <source>
        <dbReference type="SAM" id="MobiDB-lite"/>
    </source>
</evidence>
<sequence length="363" mass="38312">MHVANIERRLPRAGRGLIRGRQVVAARDDHKDGHEDDHHSDSVLPVPATVTVVETLPISTIASSTELTTVTLISTVFSSVADSETSATPTSTGVSTAATTLVTSGSVVSTFTPVPSATLPSATPSTAQSSGTGAQANLSTTSASLSAGGIAGIIIGCLTVLAAIFLFVLRRRFIKERQRSTGSWVRRVGSISPFTFGEAEPKLSPAPQHQNLRPFQLGQDFDVESNRSSIPTVMPVPMAVQSPTSLYSSTTTAPSFGNRLPPSENPFEPTFPMSTTVLHSFTVSLPDELSVSIGEKLTVLRKFDDGWALCTRENDERGMVPMECLAFGAPSVTNSLGLSVEVRGSRRVSSLLPFGAASDITDN</sequence>
<organism evidence="6 7">
    <name type="scientific">Pholiota conissans</name>
    <dbReference type="NCBI Taxonomy" id="109636"/>
    <lineage>
        <taxon>Eukaryota</taxon>
        <taxon>Fungi</taxon>
        <taxon>Dikarya</taxon>
        <taxon>Basidiomycota</taxon>
        <taxon>Agaricomycotina</taxon>
        <taxon>Agaricomycetes</taxon>
        <taxon>Agaricomycetidae</taxon>
        <taxon>Agaricales</taxon>
        <taxon>Agaricineae</taxon>
        <taxon>Strophariaceae</taxon>
        <taxon>Pholiota</taxon>
    </lineage>
</organism>
<dbReference type="Proteomes" id="UP000807469">
    <property type="component" value="Unassembled WGS sequence"/>
</dbReference>
<name>A0A9P5Z2W7_9AGAR</name>
<keyword evidence="7" id="KW-1185">Reference proteome</keyword>
<proteinExistence type="predicted"/>
<keyword evidence="4" id="KW-1133">Transmembrane helix</keyword>
<dbReference type="SUPFAM" id="SSF50044">
    <property type="entry name" value="SH3-domain"/>
    <property type="match status" value="1"/>
</dbReference>
<dbReference type="InterPro" id="IPR001452">
    <property type="entry name" value="SH3_domain"/>
</dbReference>
<evidence type="ECO:0000313" key="6">
    <source>
        <dbReference type="EMBL" id="KAF9479295.1"/>
    </source>
</evidence>
<dbReference type="PROSITE" id="PS50002">
    <property type="entry name" value="SH3"/>
    <property type="match status" value="1"/>
</dbReference>
<dbReference type="Gene3D" id="2.30.30.40">
    <property type="entry name" value="SH3 Domains"/>
    <property type="match status" value="1"/>
</dbReference>
<accession>A0A9P5Z2W7</accession>
<evidence type="ECO:0000256" key="4">
    <source>
        <dbReference type="SAM" id="Phobius"/>
    </source>
</evidence>
<dbReference type="AlphaFoldDB" id="A0A9P5Z2W7"/>
<keyword evidence="1 2" id="KW-0728">SH3 domain</keyword>
<dbReference type="Pfam" id="PF00018">
    <property type="entry name" value="SH3_1"/>
    <property type="match status" value="1"/>
</dbReference>
<comment type="caution">
    <text evidence="6">The sequence shown here is derived from an EMBL/GenBank/DDBJ whole genome shotgun (WGS) entry which is preliminary data.</text>
</comment>
<dbReference type="InterPro" id="IPR036028">
    <property type="entry name" value="SH3-like_dom_sf"/>
</dbReference>
<feature type="transmembrane region" description="Helical" evidence="4">
    <location>
        <begin position="145"/>
        <end position="169"/>
    </location>
</feature>
<keyword evidence="4" id="KW-0812">Transmembrane</keyword>
<evidence type="ECO:0000259" key="5">
    <source>
        <dbReference type="PROSITE" id="PS50002"/>
    </source>
</evidence>
<evidence type="ECO:0000313" key="7">
    <source>
        <dbReference type="Proteomes" id="UP000807469"/>
    </source>
</evidence>
<protein>
    <recommendedName>
        <fullName evidence="5">SH3 domain-containing protein</fullName>
    </recommendedName>
</protein>